<reference evidence="3" key="1">
    <citation type="submission" date="2016-10" db="EMBL/GenBank/DDBJ databases">
        <authorList>
            <person name="Varghese N."/>
            <person name="Submissions S."/>
        </authorList>
    </citation>
    <scope>NUCLEOTIDE SEQUENCE [LARGE SCALE GENOMIC DNA]</scope>
    <source>
        <strain evidence="3">DSM 44526</strain>
    </source>
</reference>
<dbReference type="GO" id="GO:0003676">
    <property type="term" value="F:nucleic acid binding"/>
    <property type="evidence" value="ECO:0007669"/>
    <property type="project" value="InterPro"/>
</dbReference>
<keyword evidence="3" id="KW-1185">Reference proteome</keyword>
<sequence length="360" mass="40221">MPTEMGLWRVDSGTPTRLSPQGVPLESQLETMIEADPTILGTPLMLVGRQVPTAHGKFIDLLAVDDDGAIHVLELKKDKTPRDVVAQALDYGSWVRTLSHDDVLEIFRAYKSDVAFEVEWASTFGTELPDELNSAHRLTIVAAEVDPATERIVEYLAEFNLPINVVFFRYFVDDGRSYLARTWLMDEARTQPKRGGAAAGGTREPWNELDWYVSFGEESGSRNWDDAREHGFLSAGGGEWFSRTLRKLPIGARVFACIPGTGYVGVGVVTTTAEPFEDAMVQSGSDEARLAKLPLRAAYHHDELPTGEDHREFVVGVQWEQTRDRDHAVWSKGMFANQNSACKLRNKFTLDKLTEAFDLD</sequence>
<dbReference type="Proteomes" id="UP000198863">
    <property type="component" value="Unassembled WGS sequence"/>
</dbReference>
<dbReference type="GO" id="GO:0004519">
    <property type="term" value="F:endonuclease activity"/>
    <property type="evidence" value="ECO:0007669"/>
    <property type="project" value="InterPro"/>
</dbReference>
<dbReference type="RefSeq" id="WP_091062858.1">
    <property type="nucleotide sequence ID" value="NZ_FNCF01000003.1"/>
</dbReference>
<protein>
    <recommendedName>
        <fullName evidence="1">Endonuclease NucS C-terminal domain-containing protein</fullName>
    </recommendedName>
</protein>
<dbReference type="EMBL" id="FNCF01000003">
    <property type="protein sequence ID" value="SDG35662.1"/>
    <property type="molecule type" value="Genomic_DNA"/>
</dbReference>
<accession>A0A1G7TKN4</accession>
<evidence type="ECO:0000313" key="2">
    <source>
        <dbReference type="EMBL" id="SDG35662.1"/>
    </source>
</evidence>
<evidence type="ECO:0000259" key="1">
    <source>
        <dbReference type="Pfam" id="PF01939"/>
    </source>
</evidence>
<proteinExistence type="predicted"/>
<feature type="domain" description="Endonuclease NucS C-terminal" evidence="1">
    <location>
        <begin position="26"/>
        <end position="96"/>
    </location>
</feature>
<dbReference type="InterPro" id="IPR048301">
    <property type="entry name" value="NucS_C"/>
</dbReference>
<dbReference type="Pfam" id="PF01939">
    <property type="entry name" value="NucS_C"/>
    <property type="match status" value="1"/>
</dbReference>
<name>A0A1G7TKN4_9ACTN</name>
<gene>
    <name evidence="2" type="ORF">SAMN05660324_2511</name>
</gene>
<organism evidence="2 3">
    <name type="scientific">Klenkia brasiliensis</name>
    <dbReference type="NCBI Taxonomy" id="333142"/>
    <lineage>
        <taxon>Bacteria</taxon>
        <taxon>Bacillati</taxon>
        <taxon>Actinomycetota</taxon>
        <taxon>Actinomycetes</taxon>
        <taxon>Geodermatophilales</taxon>
        <taxon>Geodermatophilaceae</taxon>
        <taxon>Klenkia</taxon>
    </lineage>
</organism>
<dbReference type="OrthoDB" id="570199at2"/>
<evidence type="ECO:0000313" key="3">
    <source>
        <dbReference type="Proteomes" id="UP000198863"/>
    </source>
</evidence>
<dbReference type="Gene3D" id="3.40.1350.10">
    <property type="match status" value="1"/>
</dbReference>
<dbReference type="InterPro" id="IPR011856">
    <property type="entry name" value="tRNA_endonuc-like_dom_sf"/>
</dbReference>
<dbReference type="AlphaFoldDB" id="A0A1G7TKN4"/>